<accession>A0A7S2BG39</accession>
<feature type="region of interest" description="Disordered" evidence="2">
    <location>
        <begin position="196"/>
        <end position="246"/>
    </location>
</feature>
<dbReference type="SMART" id="SM00271">
    <property type="entry name" value="DnaJ"/>
    <property type="match status" value="1"/>
</dbReference>
<gene>
    <name evidence="4" type="ORF">DSPE1174_LOCUS7570</name>
</gene>
<evidence type="ECO:0000256" key="1">
    <source>
        <dbReference type="ARBA" id="ARBA00023186"/>
    </source>
</evidence>
<evidence type="ECO:0000259" key="3">
    <source>
        <dbReference type="PROSITE" id="PS50076"/>
    </source>
</evidence>
<dbReference type="InterPro" id="IPR001623">
    <property type="entry name" value="DnaJ_domain"/>
</dbReference>
<dbReference type="GO" id="GO:0051787">
    <property type="term" value="F:misfolded protein binding"/>
    <property type="evidence" value="ECO:0007669"/>
    <property type="project" value="TreeGrafter"/>
</dbReference>
<dbReference type="PROSITE" id="PS50076">
    <property type="entry name" value="DNAJ_2"/>
    <property type="match status" value="1"/>
</dbReference>
<reference evidence="4" key="1">
    <citation type="submission" date="2021-01" db="EMBL/GenBank/DDBJ databases">
        <authorList>
            <person name="Corre E."/>
            <person name="Pelletier E."/>
            <person name="Niang G."/>
            <person name="Scheremetjew M."/>
            <person name="Finn R."/>
            <person name="Kale V."/>
            <person name="Holt S."/>
            <person name="Cochrane G."/>
            <person name="Meng A."/>
            <person name="Brown T."/>
            <person name="Cohen L."/>
        </authorList>
    </citation>
    <scope>NUCLEOTIDE SEQUENCE</scope>
    <source>
        <strain evidence="4">CCMP1381</strain>
    </source>
</reference>
<dbReference type="Pfam" id="PF00226">
    <property type="entry name" value="DnaJ"/>
    <property type="match status" value="1"/>
</dbReference>
<proteinExistence type="predicted"/>
<feature type="compositionally biased region" description="Gly residues" evidence="2">
    <location>
        <begin position="15"/>
        <end position="29"/>
    </location>
</feature>
<sequence>MRRRKISVPLHGKRGGTGTSTGTGTGTGGHQDREHTRHPARPLKQPRKQRSQSYPGMGGGVTDNDSAFFDLRYEACEPTTTTHRLPDAHKQLRPDDSRETKAECNFYDDGTSSRMSPQPDSDGRCWRRCTSCEVAMTSSNSGECEACIQKKITEQEDYEQYLKEQREVEEEQRRRHTATADEQEDLFRKARERFRRRQFMEHQSHKAKKTKDWFGSSGSVPGRQDHQSPHQSPHPHRRRQSHEDDHWRSTDPFVCLEVPVGSSEAFMRRQYHKLCLRYHPDKSKHPQANDAFIAITEAYKKIKIR</sequence>
<dbReference type="AlphaFoldDB" id="A0A7S2BG39"/>
<dbReference type="GO" id="GO:0005783">
    <property type="term" value="C:endoplasmic reticulum"/>
    <property type="evidence" value="ECO:0007669"/>
    <property type="project" value="TreeGrafter"/>
</dbReference>
<dbReference type="InterPro" id="IPR051948">
    <property type="entry name" value="Hsp70_co-chaperone_J-domain"/>
</dbReference>
<dbReference type="SUPFAM" id="SSF46565">
    <property type="entry name" value="Chaperone J-domain"/>
    <property type="match status" value="1"/>
</dbReference>
<feature type="domain" description="J" evidence="3">
    <location>
        <begin position="251"/>
        <end position="305"/>
    </location>
</feature>
<name>A0A7S2BG39_9STRA</name>
<feature type="compositionally biased region" description="Basic and acidic residues" evidence="2">
    <location>
        <begin position="84"/>
        <end position="102"/>
    </location>
</feature>
<dbReference type="Gene3D" id="1.10.287.110">
    <property type="entry name" value="DnaJ domain"/>
    <property type="match status" value="1"/>
</dbReference>
<feature type="compositionally biased region" description="Basic residues" evidence="2">
    <location>
        <begin position="1"/>
        <end position="14"/>
    </location>
</feature>
<dbReference type="GO" id="GO:0036503">
    <property type="term" value="P:ERAD pathway"/>
    <property type="evidence" value="ECO:0007669"/>
    <property type="project" value="TreeGrafter"/>
</dbReference>
<evidence type="ECO:0000313" key="4">
    <source>
        <dbReference type="EMBL" id="CAD9395937.1"/>
    </source>
</evidence>
<dbReference type="PANTHER" id="PTHR44360">
    <property type="entry name" value="DNAJ HOMOLOG SUBFAMILY B MEMBER 9"/>
    <property type="match status" value="1"/>
</dbReference>
<feature type="region of interest" description="Disordered" evidence="2">
    <location>
        <begin position="1"/>
        <end position="65"/>
    </location>
</feature>
<keyword evidence="1" id="KW-0143">Chaperone</keyword>
<protein>
    <recommendedName>
        <fullName evidence="3">J domain-containing protein</fullName>
    </recommendedName>
</protein>
<evidence type="ECO:0000256" key="2">
    <source>
        <dbReference type="SAM" id="MobiDB-lite"/>
    </source>
</evidence>
<dbReference type="PANTHER" id="PTHR44360:SF1">
    <property type="entry name" value="DNAJ HOMOLOG SUBFAMILY B MEMBER 9"/>
    <property type="match status" value="1"/>
</dbReference>
<feature type="region of interest" description="Disordered" evidence="2">
    <location>
        <begin position="80"/>
        <end position="120"/>
    </location>
</feature>
<organism evidence="4">
    <name type="scientific">Octactis speculum</name>
    <dbReference type="NCBI Taxonomy" id="3111310"/>
    <lineage>
        <taxon>Eukaryota</taxon>
        <taxon>Sar</taxon>
        <taxon>Stramenopiles</taxon>
        <taxon>Ochrophyta</taxon>
        <taxon>Dictyochophyceae</taxon>
        <taxon>Dictyochales</taxon>
        <taxon>Dictyochaceae</taxon>
        <taxon>Octactis</taxon>
    </lineage>
</organism>
<dbReference type="InterPro" id="IPR036869">
    <property type="entry name" value="J_dom_sf"/>
</dbReference>
<feature type="compositionally biased region" description="Polar residues" evidence="2">
    <location>
        <begin position="110"/>
        <end position="119"/>
    </location>
</feature>
<dbReference type="GO" id="GO:0051087">
    <property type="term" value="F:protein-folding chaperone binding"/>
    <property type="evidence" value="ECO:0007669"/>
    <property type="project" value="TreeGrafter"/>
</dbReference>
<dbReference type="EMBL" id="HBGS01014320">
    <property type="protein sequence ID" value="CAD9395937.1"/>
    <property type="molecule type" value="Transcribed_RNA"/>
</dbReference>
<dbReference type="CDD" id="cd06257">
    <property type="entry name" value="DnaJ"/>
    <property type="match status" value="1"/>
</dbReference>
<feature type="compositionally biased region" description="Basic residues" evidence="2">
    <location>
        <begin position="38"/>
        <end position="50"/>
    </location>
</feature>